<dbReference type="SUPFAM" id="SSF103506">
    <property type="entry name" value="Mitochondrial carrier"/>
    <property type="match status" value="1"/>
</dbReference>
<evidence type="ECO:0000256" key="7">
    <source>
        <dbReference type="RuleBase" id="RU000488"/>
    </source>
</evidence>
<comment type="subcellular location">
    <subcellularLocation>
        <location evidence="1">Membrane</location>
        <topology evidence="1">Multi-pass membrane protein</topology>
    </subcellularLocation>
</comment>
<feature type="transmembrane region" description="Helical" evidence="9">
    <location>
        <begin position="211"/>
        <end position="235"/>
    </location>
</feature>
<feature type="transmembrane region" description="Helical" evidence="9">
    <location>
        <begin position="263"/>
        <end position="284"/>
    </location>
</feature>
<dbReference type="PANTHER" id="PTHR24089">
    <property type="entry name" value="SOLUTE CARRIER FAMILY 25"/>
    <property type="match status" value="1"/>
</dbReference>
<evidence type="ECO:0000256" key="8">
    <source>
        <dbReference type="SAM" id="MobiDB-lite"/>
    </source>
</evidence>
<dbReference type="AlphaFoldDB" id="A0A7S1YJP2"/>
<dbReference type="EMBL" id="HBGK01044753">
    <property type="protein sequence ID" value="CAD9304460.1"/>
    <property type="molecule type" value="Transcribed_RNA"/>
</dbReference>
<feature type="region of interest" description="Disordered" evidence="8">
    <location>
        <begin position="133"/>
        <end position="152"/>
    </location>
</feature>
<keyword evidence="2 7" id="KW-0813">Transport</keyword>
<dbReference type="PROSITE" id="PS50920">
    <property type="entry name" value="SOLCAR"/>
    <property type="match status" value="3"/>
</dbReference>
<keyword evidence="5 6" id="KW-0472">Membrane</keyword>
<evidence type="ECO:0008006" key="11">
    <source>
        <dbReference type="Google" id="ProtNLM"/>
    </source>
</evidence>
<dbReference type="InterPro" id="IPR018108">
    <property type="entry name" value="MCP_transmembrane"/>
</dbReference>
<dbReference type="InterPro" id="IPR002067">
    <property type="entry name" value="MCP"/>
</dbReference>
<accession>A0A7S1YJP2</accession>
<evidence type="ECO:0000256" key="6">
    <source>
        <dbReference type="PROSITE-ProRule" id="PRU00282"/>
    </source>
</evidence>
<feature type="compositionally biased region" description="Low complexity" evidence="8">
    <location>
        <begin position="140"/>
        <end position="152"/>
    </location>
</feature>
<evidence type="ECO:0000256" key="5">
    <source>
        <dbReference type="ARBA" id="ARBA00023136"/>
    </source>
</evidence>
<dbReference type="Pfam" id="PF00153">
    <property type="entry name" value="Mito_carr"/>
    <property type="match status" value="3"/>
</dbReference>
<organism evidence="10">
    <name type="scientific">Grammatophora oceanica</name>
    <dbReference type="NCBI Taxonomy" id="210454"/>
    <lineage>
        <taxon>Eukaryota</taxon>
        <taxon>Sar</taxon>
        <taxon>Stramenopiles</taxon>
        <taxon>Ochrophyta</taxon>
        <taxon>Bacillariophyta</taxon>
        <taxon>Fragilariophyceae</taxon>
        <taxon>Fragilariophycidae</taxon>
        <taxon>Rhabdonematales</taxon>
        <taxon>Grammatophoraceae</taxon>
        <taxon>Grammatophora</taxon>
    </lineage>
</organism>
<proteinExistence type="inferred from homology"/>
<evidence type="ECO:0000256" key="9">
    <source>
        <dbReference type="SAM" id="Phobius"/>
    </source>
</evidence>
<name>A0A7S1YJP2_9STRA</name>
<feature type="repeat" description="Solcar" evidence="6">
    <location>
        <begin position="154"/>
        <end position="241"/>
    </location>
</feature>
<dbReference type="PRINTS" id="PR00926">
    <property type="entry name" value="MITOCARRIER"/>
</dbReference>
<reference evidence="10" key="1">
    <citation type="submission" date="2021-01" db="EMBL/GenBank/DDBJ databases">
        <authorList>
            <person name="Corre E."/>
            <person name="Pelletier E."/>
            <person name="Niang G."/>
            <person name="Scheremetjew M."/>
            <person name="Finn R."/>
            <person name="Kale V."/>
            <person name="Holt S."/>
            <person name="Cochrane G."/>
            <person name="Meng A."/>
            <person name="Brown T."/>
            <person name="Cohen L."/>
        </authorList>
    </citation>
    <scope>NUCLEOTIDE SEQUENCE</scope>
    <source>
        <strain evidence="10">CCMP 410</strain>
    </source>
</reference>
<feature type="repeat" description="Solcar" evidence="6">
    <location>
        <begin position="24"/>
        <end position="117"/>
    </location>
</feature>
<evidence type="ECO:0000256" key="1">
    <source>
        <dbReference type="ARBA" id="ARBA00004141"/>
    </source>
</evidence>
<evidence type="ECO:0000256" key="3">
    <source>
        <dbReference type="ARBA" id="ARBA00022692"/>
    </source>
</evidence>
<keyword evidence="3 6" id="KW-0812">Transmembrane</keyword>
<protein>
    <recommendedName>
        <fullName evidence="11">ADP,ATP carrier protein</fullName>
    </recommendedName>
</protein>
<dbReference type="GO" id="GO:0016020">
    <property type="term" value="C:membrane"/>
    <property type="evidence" value="ECO:0007669"/>
    <property type="project" value="UniProtKB-SubCell"/>
</dbReference>
<evidence type="ECO:0000256" key="2">
    <source>
        <dbReference type="ARBA" id="ARBA00022448"/>
    </source>
</evidence>
<evidence type="ECO:0000313" key="10">
    <source>
        <dbReference type="EMBL" id="CAD9304460.1"/>
    </source>
</evidence>
<gene>
    <name evidence="10" type="ORF">GOCE00092_LOCUS23516</name>
</gene>
<evidence type="ECO:0000256" key="4">
    <source>
        <dbReference type="ARBA" id="ARBA00022737"/>
    </source>
</evidence>
<feature type="repeat" description="Solcar" evidence="6">
    <location>
        <begin position="263"/>
        <end position="352"/>
    </location>
</feature>
<keyword evidence="4" id="KW-0677">Repeat</keyword>
<dbReference type="Gene3D" id="1.50.40.10">
    <property type="entry name" value="Mitochondrial carrier domain"/>
    <property type="match status" value="1"/>
</dbReference>
<comment type="similarity">
    <text evidence="7">Belongs to the mitochondrial carrier (TC 2.A.29) family.</text>
</comment>
<sequence length="360" mass="39584">MAEANATLPLRGQKEVKKVDSTFVQTVKQLVSGGVAGATAKTVTAPFSRLTILFQVHSMVTTKGHRPRFAMSFRGGFEKMVERGGFFSLWRGNGTSVIHRFPYSAINFFVYENMLSILKDREAWKEEKNITGTQLARRMSGGSSQPSSNGSSGTSASTKFLAGATAGSCACIGCYPLDLVRTRLTTQLEGHENYRGIADAFRKIHKTEGFLGFYSGLGPTLLVAVPNFAISYTIYGTLKEYVLDDELFYNIRQVDSESGEPKLGFALTLLCGAASGALSTLATFPFDTIRRRMQIQNLHIPEAERLSAQEQAMAVIRKEGVSGLYHGLTPELVKVIPMVGTMFVVYEWTKEMLGVRKPNR</sequence>
<keyword evidence="9" id="KW-1133">Transmembrane helix</keyword>
<dbReference type="InterPro" id="IPR023395">
    <property type="entry name" value="MCP_dom_sf"/>
</dbReference>
<dbReference type="GO" id="GO:0055085">
    <property type="term" value="P:transmembrane transport"/>
    <property type="evidence" value="ECO:0007669"/>
    <property type="project" value="InterPro"/>
</dbReference>